<dbReference type="InterPro" id="IPR012666">
    <property type="entry name" value="CbtA_put"/>
</dbReference>
<feature type="transmembrane region" description="Helical" evidence="1">
    <location>
        <begin position="86"/>
        <end position="103"/>
    </location>
</feature>
<dbReference type="OrthoDB" id="9813640at2"/>
<keyword evidence="3" id="KW-1185">Reference proteome</keyword>
<dbReference type="KEGG" id="ome:OLMES_2747"/>
<gene>
    <name evidence="2" type="primary">cbtA</name>
    <name evidence="2" type="ORF">OLMES_2747</name>
</gene>
<evidence type="ECO:0000256" key="1">
    <source>
        <dbReference type="SAM" id="Phobius"/>
    </source>
</evidence>
<keyword evidence="1" id="KW-0812">Transmembrane</keyword>
<feature type="transmembrane region" description="Helical" evidence="1">
    <location>
        <begin position="160"/>
        <end position="177"/>
    </location>
</feature>
<accession>A0A1Y0I8G8</accession>
<dbReference type="EMBL" id="CP021425">
    <property type="protein sequence ID" value="ARU56797.1"/>
    <property type="molecule type" value="Genomic_DNA"/>
</dbReference>
<name>A0A1Y0I8G8_9GAMM</name>
<proteinExistence type="predicted"/>
<feature type="transmembrane region" description="Helical" evidence="1">
    <location>
        <begin position="123"/>
        <end position="140"/>
    </location>
</feature>
<reference evidence="2 3" key="1">
    <citation type="submission" date="2017-05" db="EMBL/GenBank/DDBJ databases">
        <title>Genomic insights into alkan degradation activity of Oleiphilus messinensis.</title>
        <authorList>
            <person name="Kozyavkin S.A."/>
            <person name="Slesarev A.I."/>
            <person name="Golyshin P.N."/>
            <person name="Korzhenkov A."/>
            <person name="Golyshina O.N."/>
            <person name="Toshchakov S.V."/>
        </authorList>
    </citation>
    <scope>NUCLEOTIDE SEQUENCE [LARGE SCALE GENOMIC DNA]</scope>
    <source>
        <strain evidence="2 3">ME102</strain>
    </source>
</reference>
<protein>
    <submittedName>
        <fullName evidence="2">Cobalt transporter subunit CbtA</fullName>
    </submittedName>
</protein>
<keyword evidence="1" id="KW-0472">Membrane</keyword>
<dbReference type="RefSeq" id="WP_087461757.1">
    <property type="nucleotide sequence ID" value="NZ_CP021425.1"/>
</dbReference>
<evidence type="ECO:0000313" key="2">
    <source>
        <dbReference type="EMBL" id="ARU56797.1"/>
    </source>
</evidence>
<dbReference type="NCBIfam" id="TIGR02458">
    <property type="entry name" value="CbtA"/>
    <property type="match status" value="1"/>
</dbReference>
<organism evidence="2 3">
    <name type="scientific">Oleiphilus messinensis</name>
    <dbReference type="NCBI Taxonomy" id="141451"/>
    <lineage>
        <taxon>Bacteria</taxon>
        <taxon>Pseudomonadati</taxon>
        <taxon>Pseudomonadota</taxon>
        <taxon>Gammaproteobacteria</taxon>
        <taxon>Oceanospirillales</taxon>
        <taxon>Oleiphilaceae</taxon>
        <taxon>Oleiphilus</taxon>
    </lineage>
</organism>
<evidence type="ECO:0000313" key="3">
    <source>
        <dbReference type="Proteomes" id="UP000196027"/>
    </source>
</evidence>
<dbReference type="Proteomes" id="UP000196027">
    <property type="component" value="Chromosome"/>
</dbReference>
<dbReference type="AlphaFoldDB" id="A0A1Y0I8G8"/>
<feature type="transmembrane region" description="Helical" evidence="1">
    <location>
        <begin position="233"/>
        <end position="251"/>
    </location>
</feature>
<dbReference type="Pfam" id="PF09490">
    <property type="entry name" value="CbtA"/>
    <property type="match status" value="1"/>
</dbReference>
<sequence>MYFRNIIFAAVSAGLISGAVLAVLQHFFVTPVILNAEQFEVVEPVNAGQLEQMAGHHHDDMSTQGEHTHNHSHEAWAPDDGFERSLATFVSTALAAIGFGLLLSSGMTFRSAPHSAVAQLKRGLFWGASGYAVFFVAPALGLPPEIPGAEATLLNGRQGWWMMTVLFSAAGLALLFFIRSPLRFAGLFVLAVPHILGAPVPEHHGFSHPDPEAVAQLEVLAAQFIQNTGIVNGIFWIVLGITSSMMLNLFLEKESNRSNNEGFA</sequence>
<feature type="transmembrane region" description="Helical" evidence="1">
    <location>
        <begin position="184"/>
        <end position="201"/>
    </location>
</feature>
<keyword evidence="1" id="KW-1133">Transmembrane helix</keyword>